<reference evidence="2 3" key="1">
    <citation type="submission" date="2022-10" db="EMBL/GenBank/DDBJ databases">
        <title>Defluviimonas sp. nov., isolated from ocean surface sediments.</title>
        <authorList>
            <person name="He W."/>
            <person name="Wang L."/>
            <person name="Zhang D.-F."/>
        </authorList>
    </citation>
    <scope>NUCLEOTIDE SEQUENCE [LARGE SCALE GENOMIC DNA]</scope>
    <source>
        <strain evidence="2 3">WL0050</strain>
    </source>
</reference>
<dbReference type="Pfam" id="PF04402">
    <property type="entry name" value="SIMPL"/>
    <property type="match status" value="1"/>
</dbReference>
<organism evidence="2 3">
    <name type="scientific">Albidovulum litorale</name>
    <dbReference type="NCBI Taxonomy" id="2984134"/>
    <lineage>
        <taxon>Bacteria</taxon>
        <taxon>Pseudomonadati</taxon>
        <taxon>Pseudomonadota</taxon>
        <taxon>Alphaproteobacteria</taxon>
        <taxon>Rhodobacterales</taxon>
        <taxon>Paracoccaceae</taxon>
        <taxon>Albidovulum</taxon>
    </lineage>
</organism>
<evidence type="ECO:0000313" key="3">
    <source>
        <dbReference type="Proteomes" id="UP001652564"/>
    </source>
</evidence>
<dbReference type="PANTHER" id="PTHR34387">
    <property type="entry name" value="SLR1258 PROTEIN"/>
    <property type="match status" value="1"/>
</dbReference>
<proteinExistence type="predicted"/>
<name>A0ABT2ZK80_9RHOB</name>
<dbReference type="PANTHER" id="PTHR34387:SF1">
    <property type="entry name" value="PERIPLASMIC IMMUNOGENIC PROTEIN"/>
    <property type="match status" value="1"/>
</dbReference>
<keyword evidence="3" id="KW-1185">Reference proteome</keyword>
<accession>A0ABT2ZK80</accession>
<protein>
    <submittedName>
        <fullName evidence="2">SIMPL domain-containing protein</fullName>
    </submittedName>
</protein>
<evidence type="ECO:0000313" key="2">
    <source>
        <dbReference type="EMBL" id="MCV2871538.1"/>
    </source>
</evidence>
<dbReference type="RefSeq" id="WP_263738706.1">
    <property type="nucleotide sequence ID" value="NZ_JAOWKZ010000001.1"/>
</dbReference>
<dbReference type="Gene3D" id="3.30.70.2970">
    <property type="entry name" value="Protein of unknown function (DUF541), domain 2"/>
    <property type="match status" value="1"/>
</dbReference>
<feature type="chain" id="PRO_5047057007" evidence="1">
    <location>
        <begin position="20"/>
        <end position="233"/>
    </location>
</feature>
<evidence type="ECO:0000256" key="1">
    <source>
        <dbReference type="SAM" id="SignalP"/>
    </source>
</evidence>
<keyword evidence="1" id="KW-0732">Signal</keyword>
<dbReference type="InterPro" id="IPR052022">
    <property type="entry name" value="26kDa_periplasmic_antigen"/>
</dbReference>
<feature type="signal peptide" evidence="1">
    <location>
        <begin position="1"/>
        <end position="19"/>
    </location>
</feature>
<dbReference type="EMBL" id="JAOWKZ010000001">
    <property type="protein sequence ID" value="MCV2871538.1"/>
    <property type="molecule type" value="Genomic_DNA"/>
</dbReference>
<gene>
    <name evidence="2" type="ORF">OEZ71_04440</name>
</gene>
<dbReference type="Proteomes" id="UP001652564">
    <property type="component" value="Unassembled WGS sequence"/>
</dbReference>
<dbReference type="InterPro" id="IPR007497">
    <property type="entry name" value="SIMPL/DUF541"/>
</dbReference>
<sequence>MRLFSIFTVILALSGPVLAAETGPATITVTGEGQVEAAPDMAMVSLGVTTEGDTASSALGANSEAVAAVIARLKAEAIEDRDIQTSGLSLGPRYDYGGSNGGQPKITGYLAMNMVTVRVRDLAAVGGVLDGVVSEGANTLNGLSFGLEDDASAIDEARRRAVADAAHKAALYAEAAGVKLGRVLSISEPAGFQPRGPVMMAEASFAKGAADVPVATGEVNLGASVSIVYEIAE</sequence>
<comment type="caution">
    <text evidence="2">The sequence shown here is derived from an EMBL/GenBank/DDBJ whole genome shotgun (WGS) entry which is preliminary data.</text>
</comment>
<dbReference type="Gene3D" id="3.30.110.170">
    <property type="entry name" value="Protein of unknown function (DUF541), domain 1"/>
    <property type="match status" value="1"/>
</dbReference>